<protein>
    <recommendedName>
        <fullName evidence="4">Transposase</fullName>
    </recommendedName>
</protein>
<evidence type="ECO:0000313" key="3">
    <source>
        <dbReference type="Proteomes" id="UP000619293"/>
    </source>
</evidence>
<feature type="region of interest" description="Disordered" evidence="1">
    <location>
        <begin position="59"/>
        <end position="83"/>
    </location>
</feature>
<comment type="caution">
    <text evidence="2">The sequence shown here is derived from an EMBL/GenBank/DDBJ whole genome shotgun (WGS) entry which is preliminary data.</text>
</comment>
<evidence type="ECO:0000313" key="2">
    <source>
        <dbReference type="EMBL" id="GIF90486.1"/>
    </source>
</evidence>
<gene>
    <name evidence="2" type="ORF">Cch02nite_39300</name>
</gene>
<keyword evidence="3" id="KW-1185">Reference proteome</keyword>
<dbReference type="Proteomes" id="UP000619293">
    <property type="component" value="Unassembled WGS sequence"/>
</dbReference>
<name>A0A8J3JSX5_9ACTN</name>
<evidence type="ECO:0008006" key="4">
    <source>
        <dbReference type="Google" id="ProtNLM"/>
    </source>
</evidence>
<organism evidence="2 3">
    <name type="scientific">Catellatospora chokoriensis</name>
    <dbReference type="NCBI Taxonomy" id="310353"/>
    <lineage>
        <taxon>Bacteria</taxon>
        <taxon>Bacillati</taxon>
        <taxon>Actinomycetota</taxon>
        <taxon>Actinomycetes</taxon>
        <taxon>Micromonosporales</taxon>
        <taxon>Micromonosporaceae</taxon>
        <taxon>Catellatospora</taxon>
    </lineage>
</organism>
<reference evidence="2 3" key="1">
    <citation type="submission" date="2021-01" db="EMBL/GenBank/DDBJ databases">
        <title>Whole genome shotgun sequence of Catellatospora chokoriensis NBRC 107358.</title>
        <authorList>
            <person name="Komaki H."/>
            <person name="Tamura T."/>
        </authorList>
    </citation>
    <scope>NUCLEOTIDE SEQUENCE [LARGE SCALE GENOMIC DNA]</scope>
    <source>
        <strain evidence="2 3">NBRC 107358</strain>
    </source>
</reference>
<proteinExistence type="predicted"/>
<sequence>MCWDGFVKHVVGLDTSRANLIEAHFGPLRQFPIASFSHCSPHRLALRAYLRWRNANARHPDIPTAQRRNEPASVVRSASEGAA</sequence>
<dbReference type="EMBL" id="BONG01000023">
    <property type="protein sequence ID" value="GIF90486.1"/>
    <property type="molecule type" value="Genomic_DNA"/>
</dbReference>
<accession>A0A8J3JSX5</accession>
<evidence type="ECO:0000256" key="1">
    <source>
        <dbReference type="SAM" id="MobiDB-lite"/>
    </source>
</evidence>
<dbReference type="AlphaFoldDB" id="A0A8J3JSX5"/>